<keyword evidence="1" id="KW-1133">Transmembrane helix</keyword>
<accession>A0A0F9I4C0</accession>
<comment type="caution">
    <text evidence="2">The sequence shown here is derived from an EMBL/GenBank/DDBJ whole genome shotgun (WGS) entry which is preliminary data.</text>
</comment>
<organism evidence="2">
    <name type="scientific">marine sediment metagenome</name>
    <dbReference type="NCBI Taxonomy" id="412755"/>
    <lineage>
        <taxon>unclassified sequences</taxon>
        <taxon>metagenomes</taxon>
        <taxon>ecological metagenomes</taxon>
    </lineage>
</organism>
<dbReference type="EMBL" id="LAZR01015133">
    <property type="protein sequence ID" value="KKM14489.1"/>
    <property type="molecule type" value="Genomic_DNA"/>
</dbReference>
<proteinExistence type="predicted"/>
<evidence type="ECO:0000256" key="1">
    <source>
        <dbReference type="SAM" id="Phobius"/>
    </source>
</evidence>
<keyword evidence="1" id="KW-0812">Transmembrane</keyword>
<feature type="transmembrane region" description="Helical" evidence="1">
    <location>
        <begin position="35"/>
        <end position="54"/>
    </location>
</feature>
<name>A0A0F9I4C0_9ZZZZ</name>
<feature type="transmembrane region" description="Helical" evidence="1">
    <location>
        <begin position="12"/>
        <end position="29"/>
    </location>
</feature>
<evidence type="ECO:0000313" key="2">
    <source>
        <dbReference type="EMBL" id="KKM14489.1"/>
    </source>
</evidence>
<keyword evidence="1" id="KW-0472">Membrane</keyword>
<sequence>MKDINVVKIFKWIGIVGVYIFSLGIFWKLFLLLPILAKTGFVIAVLGFGVSKLFSRLVNVVDEIEF</sequence>
<dbReference type="AlphaFoldDB" id="A0A0F9I4C0"/>
<gene>
    <name evidence="2" type="ORF">LCGC14_1705550</name>
</gene>
<protein>
    <submittedName>
        <fullName evidence="2">Uncharacterized protein</fullName>
    </submittedName>
</protein>
<reference evidence="2" key="1">
    <citation type="journal article" date="2015" name="Nature">
        <title>Complex archaea that bridge the gap between prokaryotes and eukaryotes.</title>
        <authorList>
            <person name="Spang A."/>
            <person name="Saw J.H."/>
            <person name="Jorgensen S.L."/>
            <person name="Zaremba-Niedzwiedzka K."/>
            <person name="Martijn J."/>
            <person name="Lind A.E."/>
            <person name="van Eijk R."/>
            <person name="Schleper C."/>
            <person name="Guy L."/>
            <person name="Ettema T.J."/>
        </authorList>
    </citation>
    <scope>NUCLEOTIDE SEQUENCE</scope>
</reference>